<evidence type="ECO:0000259" key="9">
    <source>
        <dbReference type="PROSITE" id="PS51694"/>
    </source>
</evidence>
<dbReference type="PANTHER" id="PTHR39540">
    <property type="match status" value="1"/>
</dbReference>
<evidence type="ECO:0000256" key="5">
    <source>
        <dbReference type="ARBA" id="ARBA00022833"/>
    </source>
</evidence>
<dbReference type="AlphaFoldDB" id="A0A379FVB2"/>
<dbReference type="Proteomes" id="UP000254208">
    <property type="component" value="Unassembled WGS sequence"/>
</dbReference>
<dbReference type="Gene3D" id="2.60.120.1230">
    <property type="match status" value="4"/>
</dbReference>
<dbReference type="InterPro" id="IPR019503">
    <property type="entry name" value="Peptidase_M66_dom"/>
</dbReference>
<proteinExistence type="predicted"/>
<dbReference type="GO" id="GO:0006508">
    <property type="term" value="P:proteolysis"/>
    <property type="evidence" value="ECO:0007669"/>
    <property type="project" value="UniProtKB-KW"/>
</dbReference>
<dbReference type="GO" id="GO:0004222">
    <property type="term" value="F:metalloendopeptidase activity"/>
    <property type="evidence" value="ECO:0007669"/>
    <property type="project" value="InterPro"/>
</dbReference>
<dbReference type="InterPro" id="IPR048990">
    <property type="entry name" value="StcE_b-sandwich"/>
</dbReference>
<dbReference type="EMBL" id="UGTZ01000001">
    <property type="protein sequence ID" value="SUC32313.1"/>
    <property type="molecule type" value="Genomic_DNA"/>
</dbReference>
<dbReference type="PROSITE" id="PS51694">
    <property type="entry name" value="PEPTIDASE_M66"/>
    <property type="match status" value="1"/>
</dbReference>
<reference evidence="10 11" key="1">
    <citation type="submission" date="2018-06" db="EMBL/GenBank/DDBJ databases">
        <authorList>
            <consortium name="Pathogen Informatics"/>
            <person name="Doyle S."/>
        </authorList>
    </citation>
    <scope>NUCLEOTIDE SEQUENCE [LARGE SCALE GENOMIC DNA]</scope>
    <source>
        <strain evidence="10 11">NCTC11801</strain>
    </source>
</reference>
<evidence type="ECO:0000256" key="1">
    <source>
        <dbReference type="ARBA" id="ARBA00001947"/>
    </source>
</evidence>
<accession>A0A379FVB2</accession>
<feature type="coiled-coil region" evidence="8">
    <location>
        <begin position="430"/>
        <end position="457"/>
    </location>
</feature>
<comment type="cofactor">
    <cofactor evidence="1">
        <name>Zn(2+)</name>
        <dbReference type="ChEBI" id="CHEBI:29105"/>
    </cofactor>
</comment>
<organism evidence="10 11">
    <name type="scientific">Providencia rettgeri</name>
    <dbReference type="NCBI Taxonomy" id="587"/>
    <lineage>
        <taxon>Bacteria</taxon>
        <taxon>Pseudomonadati</taxon>
        <taxon>Pseudomonadota</taxon>
        <taxon>Gammaproteobacteria</taxon>
        <taxon>Enterobacterales</taxon>
        <taxon>Morganellaceae</taxon>
        <taxon>Providencia</taxon>
    </lineage>
</organism>
<evidence type="ECO:0000256" key="7">
    <source>
        <dbReference type="PROSITE-ProRule" id="PRU01031"/>
    </source>
</evidence>
<sequence length="920" mass="105902">MIEKNEIIQNIIKTPPFNSLASPYSTSLENNICEIFQILNNENSESNVEIISHEYKTNNPLIHLDRNDEKGSSGIRPDKAIYFNENKFIDPITHKEISDTSGELKGSVYFAQNSIIPAVNRIEGDIQPTLVPNRKTLIMFKPQHKIPDNEDVYIEITDSKGTGSYIKKLSPPSKLPQLSYLSIYETNLRPRDFKKPSFFDLEVRNVNQLNKVLESPNYFNQLISKADNIKFNFSGIKYDNWTKPIHLNSNPKYRGKNIVFYNSTNSNIIIRYSNKYHTIEQNHSIQFICDNSGRWLTKPETKKLKELSVSKKIPKTFDYELHNKDKIENYDIALPLLLKRYSSIKINIHDNSDVKKIKLTNNKQYESKIIQFSSESMEKKKINFNNKEITLKKGDFLYFVCDKKGIWRKLSINTDASKLSLGKSFEYDEVINEKEKLEQMQENTQFMENLLLRNQRQIRIDINDENWVDSIKLPNGNRYCYITFNTTASKNTKIHINGTYLELKKGEHLNLDFVTKTKKWRNNPLIVLPEHMNNLEYMENTWSTTIPGEYIQPNIKIDFIHKNKMGILPKTTIGAPTMLRLHLLDIGIFTEPRDKFDFRDTPELNRQYYQQIPASILLVNRYESTRVDQFVFGDGTILKEVIPENGGWHEESISKITRWAYGEGIHMATSGINSSPDDGPTFVPTPQIVVYNSVGQYQNGRVIHGGMGSYTGGLASVEDSIGNEFSHELGHNFDIIDFYGGHTELGIHRPSHQKNSTWGWDADNNMFIPNFERSGIADHDAMNGGSPKDESNNAYSLYTPNTLAAIQQRLEKLHAFNSDSSTGYQKWNSETSKMEDAYLELPSFLQFNVPVKNGEDISLYKLCKALEKYDVLKIKLGNDYHSKNIHLPDASSRNAEDTIIIETCTDWDTTVHLNGETEKN</sequence>
<evidence type="ECO:0000256" key="4">
    <source>
        <dbReference type="ARBA" id="ARBA00022801"/>
    </source>
</evidence>
<keyword evidence="5" id="KW-0862">Zinc</keyword>
<gene>
    <name evidence="10" type="primary">stcE_1</name>
    <name evidence="10" type="ORF">NCTC11801_03291</name>
</gene>
<evidence type="ECO:0000256" key="3">
    <source>
        <dbReference type="ARBA" id="ARBA00022723"/>
    </source>
</evidence>
<keyword evidence="2 10" id="KW-0645">Protease</keyword>
<dbReference type="InterPro" id="IPR051256">
    <property type="entry name" value="Dictomallein"/>
</dbReference>
<dbReference type="PANTHER" id="PTHR39540:SF1">
    <property type="entry name" value="DICTOMALLEIN-1-RELATED"/>
    <property type="match status" value="1"/>
</dbReference>
<evidence type="ECO:0000313" key="11">
    <source>
        <dbReference type="Proteomes" id="UP000254208"/>
    </source>
</evidence>
<keyword evidence="6 10" id="KW-0482">Metalloprotease</keyword>
<dbReference type="GO" id="GO:0046872">
    <property type="term" value="F:metal ion binding"/>
    <property type="evidence" value="ECO:0007669"/>
    <property type="project" value="UniProtKB-KW"/>
</dbReference>
<name>A0A379FVB2_PRORE</name>
<keyword evidence="4 10" id="KW-0378">Hydrolase</keyword>
<comment type="caution">
    <text evidence="7">Lacks conserved residue(s) required for the propagation of feature annotation.</text>
</comment>
<evidence type="ECO:0000256" key="2">
    <source>
        <dbReference type="ARBA" id="ARBA00022670"/>
    </source>
</evidence>
<dbReference type="EC" id="3.4.24.-" evidence="10"/>
<dbReference type="Pfam" id="PF10462">
    <property type="entry name" value="Peptidase_M66"/>
    <property type="match status" value="1"/>
</dbReference>
<keyword evidence="8" id="KW-0175">Coiled coil</keyword>
<evidence type="ECO:0000313" key="10">
    <source>
        <dbReference type="EMBL" id="SUC32313.1"/>
    </source>
</evidence>
<evidence type="ECO:0000256" key="6">
    <source>
        <dbReference type="ARBA" id="ARBA00023049"/>
    </source>
</evidence>
<protein>
    <submittedName>
        <fullName evidence="10">Metalloprotease stcE</fullName>
        <ecNumber evidence="10">3.4.24.-</ecNumber>
    </submittedName>
</protein>
<dbReference type="Pfam" id="PF20944">
    <property type="entry name" value="StcE_b-sandwich"/>
    <property type="match status" value="1"/>
</dbReference>
<keyword evidence="3" id="KW-0479">Metal-binding</keyword>
<feature type="domain" description="Peptidase M66" evidence="9">
    <location>
        <begin position="578"/>
        <end position="834"/>
    </location>
</feature>
<evidence type="ECO:0000256" key="8">
    <source>
        <dbReference type="SAM" id="Coils"/>
    </source>
</evidence>